<evidence type="ECO:0000313" key="3">
    <source>
        <dbReference type="Proteomes" id="UP000567246"/>
    </source>
</evidence>
<feature type="compositionally biased region" description="Pro residues" evidence="1">
    <location>
        <begin position="105"/>
        <end position="114"/>
    </location>
</feature>
<protein>
    <submittedName>
        <fullName evidence="2">Uncharacterized protein</fullName>
    </submittedName>
</protein>
<evidence type="ECO:0000256" key="1">
    <source>
        <dbReference type="SAM" id="MobiDB-lite"/>
    </source>
</evidence>
<dbReference type="EMBL" id="JACHMW010000001">
    <property type="protein sequence ID" value="MBB5848032.1"/>
    <property type="molecule type" value="Genomic_DNA"/>
</dbReference>
<feature type="region of interest" description="Disordered" evidence="1">
    <location>
        <begin position="91"/>
        <end position="131"/>
    </location>
</feature>
<feature type="compositionally biased region" description="Low complexity" evidence="1">
    <location>
        <begin position="28"/>
        <end position="38"/>
    </location>
</feature>
<accession>A0A7W9JHM5</accession>
<feature type="region of interest" description="Disordered" evidence="1">
    <location>
        <begin position="24"/>
        <end position="66"/>
    </location>
</feature>
<comment type="caution">
    <text evidence="2">The sequence shown here is derived from an EMBL/GenBank/DDBJ whole genome shotgun (WGS) entry which is preliminary data.</text>
</comment>
<proteinExistence type="predicted"/>
<feature type="compositionally biased region" description="Low complexity" evidence="1">
    <location>
        <begin position="55"/>
        <end position="66"/>
    </location>
</feature>
<keyword evidence="3" id="KW-1185">Reference proteome</keyword>
<dbReference type="RefSeq" id="WP_184170775.1">
    <property type="nucleotide sequence ID" value="NZ_JACHMW010000001.1"/>
</dbReference>
<organism evidence="2 3">
    <name type="scientific">Micrococcus endophyticus</name>
    <dbReference type="NCBI Taxonomy" id="455343"/>
    <lineage>
        <taxon>Bacteria</taxon>
        <taxon>Bacillati</taxon>
        <taxon>Actinomycetota</taxon>
        <taxon>Actinomycetes</taxon>
        <taxon>Micrococcales</taxon>
        <taxon>Micrococcaceae</taxon>
        <taxon>Micrococcus</taxon>
    </lineage>
</organism>
<dbReference type="AlphaFoldDB" id="A0A7W9JHM5"/>
<gene>
    <name evidence="2" type="ORF">HDA33_000596</name>
</gene>
<name>A0A7W9JHM5_9MICC</name>
<feature type="compositionally biased region" description="Low complexity" evidence="1">
    <location>
        <begin position="115"/>
        <end position="125"/>
    </location>
</feature>
<dbReference type="Proteomes" id="UP000567246">
    <property type="component" value="Unassembled WGS sequence"/>
</dbReference>
<evidence type="ECO:0000313" key="2">
    <source>
        <dbReference type="EMBL" id="MBB5848032.1"/>
    </source>
</evidence>
<reference evidence="2 3" key="1">
    <citation type="submission" date="2020-08" db="EMBL/GenBank/DDBJ databases">
        <title>Sequencing the genomes of 1000 actinobacteria strains.</title>
        <authorList>
            <person name="Klenk H.-P."/>
        </authorList>
    </citation>
    <scope>NUCLEOTIDE SEQUENCE [LARGE SCALE GENOMIC DNA]</scope>
    <source>
        <strain evidence="2 3">DSM 17945</strain>
    </source>
</reference>
<sequence>MLRSLLLVTAGAASGWLAHRALGDRAAADAAPGRSDAGPQARPGRARLDPEHLARQAGQAAGDAAAAALNEGARRLADRVRAEAPWAAQFLPHTGPIIEGETVEPPSPSGPGGPRPQTTIPTTTTQKDTHA</sequence>